<dbReference type="Pfam" id="PF08398">
    <property type="entry name" value="Phospholip_A2_4"/>
    <property type="match status" value="1"/>
</dbReference>
<dbReference type="GO" id="GO:0004623">
    <property type="term" value="F:phospholipase A2 activity"/>
    <property type="evidence" value="ECO:0007669"/>
    <property type="project" value="InterPro"/>
</dbReference>
<name>A0AAD8EQD5_DIPPU</name>
<evidence type="ECO:0000256" key="1">
    <source>
        <dbReference type="SAM" id="MobiDB-lite"/>
    </source>
</evidence>
<evidence type="ECO:0000313" key="4">
    <source>
        <dbReference type="EMBL" id="KAJ9599305.1"/>
    </source>
</evidence>
<protein>
    <recommendedName>
        <fullName evidence="6">Phospholipase A2-like domain-containing protein</fullName>
    </recommendedName>
</protein>
<dbReference type="GO" id="GO:0006644">
    <property type="term" value="P:phospholipid metabolic process"/>
    <property type="evidence" value="ECO:0007669"/>
    <property type="project" value="InterPro"/>
</dbReference>
<feature type="region of interest" description="Disordered" evidence="1">
    <location>
        <begin position="94"/>
        <end position="124"/>
    </location>
</feature>
<organism evidence="4 5">
    <name type="scientific">Diploptera punctata</name>
    <name type="common">Pacific beetle cockroach</name>
    <dbReference type="NCBI Taxonomy" id="6984"/>
    <lineage>
        <taxon>Eukaryota</taxon>
        <taxon>Metazoa</taxon>
        <taxon>Ecdysozoa</taxon>
        <taxon>Arthropoda</taxon>
        <taxon>Hexapoda</taxon>
        <taxon>Insecta</taxon>
        <taxon>Pterygota</taxon>
        <taxon>Neoptera</taxon>
        <taxon>Polyneoptera</taxon>
        <taxon>Dictyoptera</taxon>
        <taxon>Blattodea</taxon>
        <taxon>Blaberoidea</taxon>
        <taxon>Blaberidae</taxon>
        <taxon>Diplopterinae</taxon>
        <taxon>Diploptera</taxon>
    </lineage>
</organism>
<dbReference type="EMBL" id="JASPKZ010000819">
    <property type="protein sequence ID" value="KAJ9599305.1"/>
    <property type="molecule type" value="Genomic_DNA"/>
</dbReference>
<dbReference type="GO" id="GO:0050482">
    <property type="term" value="P:arachidonate secretion"/>
    <property type="evidence" value="ECO:0007669"/>
    <property type="project" value="InterPro"/>
</dbReference>
<dbReference type="InterPro" id="IPR058520">
    <property type="entry name" value="DUF8207"/>
</dbReference>
<evidence type="ECO:0000259" key="2">
    <source>
        <dbReference type="Pfam" id="PF08398"/>
    </source>
</evidence>
<keyword evidence="5" id="KW-1185">Reference proteome</keyword>
<evidence type="ECO:0000313" key="5">
    <source>
        <dbReference type="Proteomes" id="UP001233999"/>
    </source>
</evidence>
<dbReference type="InterPro" id="IPR036444">
    <property type="entry name" value="PLipase_A2_dom_sf"/>
</dbReference>
<feature type="region of interest" description="Disordered" evidence="1">
    <location>
        <begin position="334"/>
        <end position="377"/>
    </location>
</feature>
<dbReference type="AlphaFoldDB" id="A0AAD8EQD5"/>
<feature type="compositionally biased region" description="Basic residues" evidence="1">
    <location>
        <begin position="365"/>
        <end position="377"/>
    </location>
</feature>
<gene>
    <name evidence="4" type="ORF">L9F63_010219</name>
</gene>
<sequence>MGDSKVVFDNDNLIINGTKYKATEGLMSLLTLEHPNQNLPEDEMINYEKSLINTNCIYQNNDPNTRKPKSSRSEKYKSIISPIWERMKKGVSKSNQYFSPSRRDSDLDVGSGEKKKKKKHISGKGLQKYTELPKELIWMNDVRKLVDRLIVIMGEEQSGNDNLYNEKASIMKMVNDTLANFILQDPKNIGHLIKIINMLPPKFWSKEAFGSGFVNDIINKLPFELHIPSYQYCGPGTKLEKILARGDQGINPLDAACKNHDIAYRDHKDLKDRHAADKVLEHRALERVFSKDSSIGEKIASLGVAGVMHALGAIGSIAGGAAGIVNAVHNKKKNDEELEEQKRHNLAMETKSDPPNVVVGSSISHTRKRKSTKKHLL</sequence>
<dbReference type="InterPro" id="IPR013607">
    <property type="entry name" value="Phospholipase_A2-like"/>
</dbReference>
<dbReference type="Gene3D" id="1.20.90.10">
    <property type="entry name" value="Phospholipase A2 domain"/>
    <property type="match status" value="1"/>
</dbReference>
<reference evidence="4" key="2">
    <citation type="submission" date="2023-05" db="EMBL/GenBank/DDBJ databases">
        <authorList>
            <person name="Fouks B."/>
        </authorList>
    </citation>
    <scope>NUCLEOTIDE SEQUENCE</scope>
    <source>
        <strain evidence="4">Stay&amp;Tobe</strain>
        <tissue evidence="4">Testes</tissue>
    </source>
</reference>
<dbReference type="Pfam" id="PF26634">
    <property type="entry name" value="DUF8207"/>
    <property type="match status" value="1"/>
</dbReference>
<accession>A0AAD8EQD5</accession>
<evidence type="ECO:0000259" key="3">
    <source>
        <dbReference type="Pfam" id="PF26634"/>
    </source>
</evidence>
<evidence type="ECO:0008006" key="6">
    <source>
        <dbReference type="Google" id="ProtNLM"/>
    </source>
</evidence>
<proteinExistence type="predicted"/>
<feature type="domain" description="DUF8207" evidence="3">
    <location>
        <begin position="1"/>
        <end position="84"/>
    </location>
</feature>
<feature type="domain" description="Phospholipase A2-like" evidence="2">
    <location>
        <begin position="224"/>
        <end position="300"/>
    </location>
</feature>
<dbReference type="Proteomes" id="UP001233999">
    <property type="component" value="Unassembled WGS sequence"/>
</dbReference>
<dbReference type="PANTHER" id="PTHR35374">
    <property type="entry name" value="CYCLIN-DEPENDENT KINASE 11A-LIKE"/>
    <property type="match status" value="1"/>
</dbReference>
<reference evidence="4" key="1">
    <citation type="journal article" date="2023" name="IScience">
        <title>Live-bearing cockroach genome reveals convergent evolutionary mechanisms linked to viviparity in insects and beyond.</title>
        <authorList>
            <person name="Fouks B."/>
            <person name="Harrison M.C."/>
            <person name="Mikhailova A.A."/>
            <person name="Marchal E."/>
            <person name="English S."/>
            <person name="Carruthers M."/>
            <person name="Jennings E.C."/>
            <person name="Chiamaka E.L."/>
            <person name="Frigard R.A."/>
            <person name="Pippel M."/>
            <person name="Attardo G.M."/>
            <person name="Benoit J.B."/>
            <person name="Bornberg-Bauer E."/>
            <person name="Tobe S.S."/>
        </authorList>
    </citation>
    <scope>NUCLEOTIDE SEQUENCE</scope>
    <source>
        <strain evidence="4">Stay&amp;Tobe</strain>
    </source>
</reference>
<comment type="caution">
    <text evidence="4">The sequence shown here is derived from an EMBL/GenBank/DDBJ whole genome shotgun (WGS) entry which is preliminary data.</text>
</comment>
<dbReference type="GO" id="GO:0005198">
    <property type="term" value="F:structural molecule activity"/>
    <property type="evidence" value="ECO:0007669"/>
    <property type="project" value="InterPro"/>
</dbReference>
<dbReference type="PANTHER" id="PTHR35374:SF1">
    <property type="entry name" value="PROTEIN KINASE DOMAIN-CONTAINING PROTEIN"/>
    <property type="match status" value="1"/>
</dbReference>